<comment type="caution">
    <text evidence="2">The sequence shown here is derived from an EMBL/GenBank/DDBJ whole genome shotgun (WGS) entry which is preliminary data.</text>
</comment>
<dbReference type="Proteomes" id="UP000604825">
    <property type="component" value="Unassembled WGS sequence"/>
</dbReference>
<name>A0A811RUA7_9POAL</name>
<protein>
    <submittedName>
        <fullName evidence="2">Uncharacterized protein</fullName>
    </submittedName>
</protein>
<evidence type="ECO:0000256" key="1">
    <source>
        <dbReference type="SAM" id="MobiDB-lite"/>
    </source>
</evidence>
<keyword evidence="3" id="KW-1185">Reference proteome</keyword>
<dbReference type="AlphaFoldDB" id="A0A811RUA7"/>
<proteinExistence type="predicted"/>
<dbReference type="EMBL" id="CAJGYO010000017">
    <property type="protein sequence ID" value="CAD6333442.1"/>
    <property type="molecule type" value="Genomic_DNA"/>
</dbReference>
<sequence>MDALRPIQGLIDQVQNRLPANILYKYLKDFACDLCSHLRAHDGKLESTRPGGTGDILPMETASWSLDTSSPVPEPQAPIDERQPNPSSQLWRPGQALVARRDPAAPSQPSSTLTSGLPRLSQTGNACSSPPWTLFQDPKAAELCVQKKGLRFCRRVDCGQW</sequence>
<feature type="compositionally biased region" description="Polar residues" evidence="1">
    <location>
        <begin position="107"/>
        <end position="124"/>
    </location>
</feature>
<accession>A0A811RUA7</accession>
<feature type="compositionally biased region" description="Polar residues" evidence="1">
    <location>
        <begin position="62"/>
        <end position="71"/>
    </location>
</feature>
<gene>
    <name evidence="2" type="ORF">NCGR_LOCUS57540</name>
</gene>
<reference evidence="2" key="1">
    <citation type="submission" date="2020-10" db="EMBL/GenBank/DDBJ databases">
        <authorList>
            <person name="Han B."/>
            <person name="Lu T."/>
            <person name="Zhao Q."/>
            <person name="Huang X."/>
            <person name="Zhao Y."/>
        </authorList>
    </citation>
    <scope>NUCLEOTIDE SEQUENCE</scope>
</reference>
<feature type="region of interest" description="Disordered" evidence="1">
    <location>
        <begin position="43"/>
        <end position="124"/>
    </location>
</feature>
<organism evidence="2 3">
    <name type="scientific">Miscanthus lutarioriparius</name>
    <dbReference type="NCBI Taxonomy" id="422564"/>
    <lineage>
        <taxon>Eukaryota</taxon>
        <taxon>Viridiplantae</taxon>
        <taxon>Streptophyta</taxon>
        <taxon>Embryophyta</taxon>
        <taxon>Tracheophyta</taxon>
        <taxon>Spermatophyta</taxon>
        <taxon>Magnoliopsida</taxon>
        <taxon>Liliopsida</taxon>
        <taxon>Poales</taxon>
        <taxon>Poaceae</taxon>
        <taxon>PACMAD clade</taxon>
        <taxon>Panicoideae</taxon>
        <taxon>Andropogonodae</taxon>
        <taxon>Andropogoneae</taxon>
        <taxon>Saccharinae</taxon>
        <taxon>Miscanthus</taxon>
    </lineage>
</organism>
<evidence type="ECO:0000313" key="3">
    <source>
        <dbReference type="Proteomes" id="UP000604825"/>
    </source>
</evidence>
<evidence type="ECO:0000313" key="2">
    <source>
        <dbReference type="EMBL" id="CAD6333442.1"/>
    </source>
</evidence>